<feature type="domain" description="Purine catabolism PurC-like" evidence="2">
    <location>
        <begin position="7"/>
        <end position="120"/>
    </location>
</feature>
<feature type="domain" description="PucR C-terminal helix-turn-helix" evidence="3">
    <location>
        <begin position="460"/>
        <end position="516"/>
    </location>
</feature>
<organism evidence="5 6">
    <name type="scientific">Amycolatopsis orientalis</name>
    <name type="common">Nocardia orientalis</name>
    <dbReference type="NCBI Taxonomy" id="31958"/>
    <lineage>
        <taxon>Bacteria</taxon>
        <taxon>Bacillati</taxon>
        <taxon>Actinomycetota</taxon>
        <taxon>Actinomycetes</taxon>
        <taxon>Pseudonocardiales</taxon>
        <taxon>Pseudonocardiaceae</taxon>
        <taxon>Amycolatopsis</taxon>
    </lineage>
</organism>
<comment type="similarity">
    <text evidence="1">Belongs to the CdaR family.</text>
</comment>
<dbReference type="PANTHER" id="PTHR33744:SF17">
    <property type="entry name" value="CONSERVED PROTEIN"/>
    <property type="match status" value="1"/>
</dbReference>
<name>A0A193C2T2_AMYOR</name>
<evidence type="ECO:0000259" key="3">
    <source>
        <dbReference type="Pfam" id="PF13556"/>
    </source>
</evidence>
<dbReference type="Pfam" id="PF07905">
    <property type="entry name" value="PucR"/>
    <property type="match status" value="1"/>
</dbReference>
<reference evidence="5 6" key="1">
    <citation type="journal article" date="2015" name="Genome Announc.">
        <title>Draft Genome Sequence of Norvancomycin-Producing Strain Amycolatopsis orientalis CPCC200066.</title>
        <authorList>
            <person name="Lei X."/>
            <person name="Yuan F."/>
            <person name="Shi Y."/>
            <person name="Li X."/>
            <person name="Wang L."/>
            <person name="Hong B."/>
        </authorList>
    </citation>
    <scope>NUCLEOTIDE SEQUENCE [LARGE SCALE GENOMIC DNA]</scope>
    <source>
        <strain evidence="5 6">B-37</strain>
    </source>
</reference>
<sequence>MLSLAALVADPDLELSVVVPGRDGALDEQVLWVHNTELPDPAPYVREREVVLTNGLWLDRTDPADFVARVVRAGAAGIIFGLRVEQPDTPPALAEACREASLPLLEISVAVPFTAVTRAAAAIQARGRQHALMSLVRRGDELTSALSRGAGASGVLAVLRGEHELPLAVVDRMGRELAAAGAVLDAGQLRAAAEALAGHPPPLEADLGAGTRAALFPVGAIGEADAALLCLRPVAELTQGERDALEQTARYLSLEVARHQAVQAIEMRFAVELLDMVLSGAQRAAEVPGRLRAFGVDPDGPLAVFALAFAGDDDTATRPGMAEAVTDFLLADGLPAVVAAGSRDVVAVLSWRSGTRSPAALAPRLAAAVAHRSGGGRVVVGLADPVSGAAGLRTPLLRSREACRVLRGRRGGPVAASFAELGSYRLLLESHDEQWRHAFADALLGPLREHDRARDGDLETTLRAFLDHDGQWAATAAALYVHVNTLRNRLAKVAELTGRDVGRTADRVDLFLALEAAAQSG</sequence>
<dbReference type="InterPro" id="IPR042070">
    <property type="entry name" value="PucR_C-HTH_sf"/>
</dbReference>
<dbReference type="Pfam" id="PF13556">
    <property type="entry name" value="HTH_30"/>
    <property type="match status" value="1"/>
</dbReference>
<dbReference type="InterPro" id="IPR012914">
    <property type="entry name" value="PucR_dom"/>
</dbReference>
<evidence type="ECO:0000313" key="6">
    <source>
        <dbReference type="Proteomes" id="UP000093695"/>
    </source>
</evidence>
<dbReference type="Proteomes" id="UP000093695">
    <property type="component" value="Chromosome"/>
</dbReference>
<proteinExistence type="inferred from homology"/>
<dbReference type="KEGG" id="aori:SD37_25800"/>
<evidence type="ECO:0000256" key="1">
    <source>
        <dbReference type="ARBA" id="ARBA00006754"/>
    </source>
</evidence>
<dbReference type="eggNOG" id="COG2508">
    <property type="taxonomic scope" value="Bacteria"/>
</dbReference>
<feature type="domain" description="CdaR GGDEF-like" evidence="4">
    <location>
        <begin position="284"/>
        <end position="405"/>
    </location>
</feature>
<accession>A0A193C2T2</accession>
<evidence type="ECO:0000313" key="5">
    <source>
        <dbReference type="EMBL" id="ANN18703.1"/>
    </source>
</evidence>
<dbReference type="STRING" id="31958.SD37_25800"/>
<keyword evidence="6" id="KW-1185">Reference proteome</keyword>
<dbReference type="PANTHER" id="PTHR33744">
    <property type="entry name" value="CARBOHYDRATE DIACID REGULATOR"/>
    <property type="match status" value="1"/>
</dbReference>
<protein>
    <submittedName>
        <fullName evidence="5">PucR family transcriptional regulator</fullName>
    </submittedName>
</protein>
<dbReference type="EMBL" id="CP016174">
    <property type="protein sequence ID" value="ANN18703.1"/>
    <property type="molecule type" value="Genomic_DNA"/>
</dbReference>
<dbReference type="Gene3D" id="1.10.10.2840">
    <property type="entry name" value="PucR C-terminal helix-turn-helix domain"/>
    <property type="match status" value="1"/>
</dbReference>
<dbReference type="RefSeq" id="WP_044851183.1">
    <property type="nucleotide sequence ID" value="NZ_CP016174.1"/>
</dbReference>
<gene>
    <name evidence="5" type="ORF">SD37_25800</name>
</gene>
<evidence type="ECO:0000259" key="2">
    <source>
        <dbReference type="Pfam" id="PF07905"/>
    </source>
</evidence>
<evidence type="ECO:0000259" key="4">
    <source>
        <dbReference type="Pfam" id="PF17853"/>
    </source>
</evidence>
<dbReference type="InterPro" id="IPR051448">
    <property type="entry name" value="CdaR-like_regulators"/>
</dbReference>
<dbReference type="AlphaFoldDB" id="A0A193C2T2"/>
<dbReference type="Pfam" id="PF17853">
    <property type="entry name" value="GGDEF_2"/>
    <property type="match status" value="1"/>
</dbReference>
<dbReference type="InterPro" id="IPR025736">
    <property type="entry name" value="PucR_C-HTH_dom"/>
</dbReference>
<dbReference type="InterPro" id="IPR041522">
    <property type="entry name" value="CdaR_GGDEF"/>
</dbReference>